<dbReference type="AlphaFoldDB" id="A0A972JLV9"/>
<gene>
    <name evidence="2" type="ORF">HC757_04760</name>
</gene>
<protein>
    <submittedName>
        <fullName evidence="2">VOC family protein</fullName>
    </submittedName>
</protein>
<reference evidence="2" key="1">
    <citation type="submission" date="2020-04" db="EMBL/GenBank/DDBJ databases">
        <title>Description of Shewanella salipaludis sp. nov., isolated from a salt marsh.</title>
        <authorList>
            <person name="Park S."/>
            <person name="Yoon J.-H."/>
        </authorList>
    </citation>
    <scope>NUCLEOTIDE SEQUENCE</scope>
    <source>
        <strain evidence="2">SHSM-M6</strain>
    </source>
</reference>
<dbReference type="PANTHER" id="PTHR33993">
    <property type="entry name" value="GLYOXALASE-RELATED"/>
    <property type="match status" value="1"/>
</dbReference>
<dbReference type="PANTHER" id="PTHR33993:SF2">
    <property type="entry name" value="VOC DOMAIN-CONTAINING PROTEIN"/>
    <property type="match status" value="1"/>
</dbReference>
<proteinExistence type="predicted"/>
<dbReference type="SUPFAM" id="SSF54593">
    <property type="entry name" value="Glyoxalase/Bleomycin resistance protein/Dihydroxybiphenyl dioxygenase"/>
    <property type="match status" value="1"/>
</dbReference>
<dbReference type="EMBL" id="JAAXYH010000002">
    <property type="protein sequence ID" value="NMH64476.1"/>
    <property type="molecule type" value="Genomic_DNA"/>
</dbReference>
<organism evidence="2 3">
    <name type="scientific">Shewanella salipaludis</name>
    <dbReference type="NCBI Taxonomy" id="2723052"/>
    <lineage>
        <taxon>Bacteria</taxon>
        <taxon>Pseudomonadati</taxon>
        <taxon>Pseudomonadota</taxon>
        <taxon>Gammaproteobacteria</taxon>
        <taxon>Alteromonadales</taxon>
        <taxon>Shewanellaceae</taxon>
        <taxon>Shewanella</taxon>
    </lineage>
</organism>
<dbReference type="PROSITE" id="PS51819">
    <property type="entry name" value="VOC"/>
    <property type="match status" value="1"/>
</dbReference>
<dbReference type="InterPro" id="IPR052164">
    <property type="entry name" value="Anthracycline_SecMetBiosynth"/>
</dbReference>
<dbReference type="InterPro" id="IPR037523">
    <property type="entry name" value="VOC_core"/>
</dbReference>
<comment type="caution">
    <text evidence="2">The sequence shown here is derived from an EMBL/GenBank/DDBJ whole genome shotgun (WGS) entry which is preliminary data.</text>
</comment>
<dbReference type="InterPro" id="IPR029068">
    <property type="entry name" value="Glyas_Bleomycin-R_OHBP_Dase"/>
</dbReference>
<dbReference type="Pfam" id="PF00903">
    <property type="entry name" value="Glyoxalase"/>
    <property type="match status" value="1"/>
</dbReference>
<name>A0A972JLV9_9GAMM</name>
<sequence length="128" mass="13975">MLPIAPLVWGEIPVTDMDRAIAFYQHHFTLAFKNETMGDMEYAVLLTEQPDAASIGLIKHTGTEPSLQGSVVYLHLSDKLQPLLDRLASAGVEILMPATGIKDGECGYCAQFVDSEGNRVGLWARDLA</sequence>
<dbReference type="RefSeq" id="WP_169563152.1">
    <property type="nucleotide sequence ID" value="NZ_JAAXYH010000002.1"/>
</dbReference>
<dbReference type="Gene3D" id="3.10.180.10">
    <property type="entry name" value="2,3-Dihydroxybiphenyl 1,2-Dioxygenase, domain 1"/>
    <property type="match status" value="1"/>
</dbReference>
<dbReference type="CDD" id="cd07247">
    <property type="entry name" value="SgaA_N_like"/>
    <property type="match status" value="1"/>
</dbReference>
<keyword evidence="3" id="KW-1185">Reference proteome</keyword>
<dbReference type="Proteomes" id="UP000737113">
    <property type="component" value="Unassembled WGS sequence"/>
</dbReference>
<dbReference type="InterPro" id="IPR004360">
    <property type="entry name" value="Glyas_Fos-R_dOase_dom"/>
</dbReference>
<evidence type="ECO:0000313" key="3">
    <source>
        <dbReference type="Proteomes" id="UP000737113"/>
    </source>
</evidence>
<evidence type="ECO:0000259" key="1">
    <source>
        <dbReference type="PROSITE" id="PS51819"/>
    </source>
</evidence>
<accession>A0A972JLV9</accession>
<feature type="domain" description="VOC" evidence="1">
    <location>
        <begin position="6"/>
        <end position="125"/>
    </location>
</feature>
<evidence type="ECO:0000313" key="2">
    <source>
        <dbReference type="EMBL" id="NMH64476.1"/>
    </source>
</evidence>